<dbReference type="Proteomes" id="UP000031668">
    <property type="component" value="Unassembled WGS sequence"/>
</dbReference>
<comment type="caution">
    <text evidence="2">The sequence shown here is derived from an EMBL/GenBank/DDBJ whole genome shotgun (WGS) entry which is preliminary data.</text>
</comment>
<dbReference type="EMBL" id="JWZT01001782">
    <property type="protein sequence ID" value="KII71371.1"/>
    <property type="molecule type" value="Genomic_DNA"/>
</dbReference>
<accession>A0A0C2MVG6</accession>
<dbReference type="PANTHER" id="PTHR11461">
    <property type="entry name" value="SERINE PROTEASE INHIBITOR, SERPIN"/>
    <property type="match status" value="1"/>
</dbReference>
<dbReference type="Pfam" id="PF00079">
    <property type="entry name" value="Serpin"/>
    <property type="match status" value="1"/>
</dbReference>
<dbReference type="InterPro" id="IPR042185">
    <property type="entry name" value="Serpin_sf_2"/>
</dbReference>
<evidence type="ECO:0000313" key="3">
    <source>
        <dbReference type="Proteomes" id="UP000031668"/>
    </source>
</evidence>
<evidence type="ECO:0000313" key="2">
    <source>
        <dbReference type="EMBL" id="KII71371.1"/>
    </source>
</evidence>
<dbReference type="SUPFAM" id="SSF56574">
    <property type="entry name" value="Serpins"/>
    <property type="match status" value="1"/>
</dbReference>
<keyword evidence="3" id="KW-1185">Reference proteome</keyword>
<dbReference type="PANTHER" id="PTHR11461:SF367">
    <property type="entry name" value="GH21475P-RELATED"/>
    <property type="match status" value="1"/>
</dbReference>
<dbReference type="GO" id="GO:0004867">
    <property type="term" value="F:serine-type endopeptidase inhibitor activity"/>
    <property type="evidence" value="ECO:0007669"/>
    <property type="project" value="InterPro"/>
</dbReference>
<dbReference type="InterPro" id="IPR000215">
    <property type="entry name" value="Serpin_fam"/>
</dbReference>
<dbReference type="Gene3D" id="3.30.497.10">
    <property type="entry name" value="Antithrombin, subunit I, domain 2"/>
    <property type="match status" value="1"/>
</dbReference>
<dbReference type="AlphaFoldDB" id="A0A0C2MVG6"/>
<dbReference type="OrthoDB" id="671595at2759"/>
<dbReference type="Gene3D" id="2.30.39.10">
    <property type="entry name" value="Alpha-1-antitrypsin, domain 1"/>
    <property type="match status" value="1"/>
</dbReference>
<sequence length="255" mass="30002">MLSGSINRFTSIVLNQLIASQNATTSIVLHGISLFSILNAINVGLMGRSLEQLSRFLDYDVEKRYDLEYWINSDSAYQLINLGHSAEETADIYSYFLCPCELYDRYKEISRLFCRIHHLKVNYSNFDESNMEINKRISRENYGLFRRLFIDSEMSENKIVVINKAYFNAYWQMRFDDSLTKRELFFDENGLSKQVNMMNQKNFERLYDSPHYIFRILFKQLSNENLVSAIILPRDGHSVDEVLKILNVFVEIDIA</sequence>
<protein>
    <submittedName>
        <fullName evidence="2">Glia-derived nexin</fullName>
    </submittedName>
</protein>
<organism evidence="2 3">
    <name type="scientific">Thelohanellus kitauei</name>
    <name type="common">Myxosporean</name>
    <dbReference type="NCBI Taxonomy" id="669202"/>
    <lineage>
        <taxon>Eukaryota</taxon>
        <taxon>Metazoa</taxon>
        <taxon>Cnidaria</taxon>
        <taxon>Myxozoa</taxon>
        <taxon>Myxosporea</taxon>
        <taxon>Bivalvulida</taxon>
        <taxon>Platysporina</taxon>
        <taxon>Myxobolidae</taxon>
        <taxon>Thelohanellus</taxon>
    </lineage>
</organism>
<dbReference type="InterPro" id="IPR023796">
    <property type="entry name" value="Serpin_dom"/>
</dbReference>
<evidence type="ECO:0000259" key="1">
    <source>
        <dbReference type="Pfam" id="PF00079"/>
    </source>
</evidence>
<feature type="domain" description="Serpin" evidence="1">
    <location>
        <begin position="6"/>
        <end position="246"/>
    </location>
</feature>
<dbReference type="InterPro" id="IPR036186">
    <property type="entry name" value="Serpin_sf"/>
</dbReference>
<name>A0A0C2MVG6_THEKT</name>
<proteinExistence type="predicted"/>
<dbReference type="InterPro" id="IPR042178">
    <property type="entry name" value="Serpin_sf_1"/>
</dbReference>
<reference evidence="2 3" key="1">
    <citation type="journal article" date="2014" name="Genome Biol. Evol.">
        <title>The genome of the myxosporean Thelohanellus kitauei shows adaptations to nutrient acquisition within its fish host.</title>
        <authorList>
            <person name="Yang Y."/>
            <person name="Xiong J."/>
            <person name="Zhou Z."/>
            <person name="Huo F."/>
            <person name="Miao W."/>
            <person name="Ran C."/>
            <person name="Liu Y."/>
            <person name="Zhang J."/>
            <person name="Feng J."/>
            <person name="Wang M."/>
            <person name="Wang M."/>
            <person name="Wang L."/>
            <person name="Yao B."/>
        </authorList>
    </citation>
    <scope>NUCLEOTIDE SEQUENCE [LARGE SCALE GENOMIC DNA]</scope>
    <source>
        <strain evidence="2">Wuqing</strain>
    </source>
</reference>
<dbReference type="GO" id="GO:0005615">
    <property type="term" value="C:extracellular space"/>
    <property type="evidence" value="ECO:0007669"/>
    <property type="project" value="InterPro"/>
</dbReference>
<gene>
    <name evidence="2" type="ORF">RF11_14383</name>
</gene>